<dbReference type="NCBIfam" id="TIGR00654">
    <property type="entry name" value="PhzF_family"/>
    <property type="match status" value="1"/>
</dbReference>
<dbReference type="GO" id="GO:0005737">
    <property type="term" value="C:cytoplasm"/>
    <property type="evidence" value="ECO:0007669"/>
    <property type="project" value="TreeGrafter"/>
</dbReference>
<comment type="caution">
    <text evidence="1">The sequence shown here is derived from an EMBL/GenBank/DDBJ whole genome shotgun (WGS) entry which is preliminary data.</text>
</comment>
<dbReference type="AlphaFoldDB" id="A0A9N9YUN0"/>
<dbReference type="PANTHER" id="PTHR13774:SF32">
    <property type="entry name" value="ANTISENSE-ENHANCING SEQUENCE 1"/>
    <property type="match status" value="1"/>
</dbReference>
<dbReference type="InterPro" id="IPR003719">
    <property type="entry name" value="Phenazine_PhzF-like"/>
</dbReference>
<dbReference type="Gene3D" id="3.10.310.10">
    <property type="entry name" value="Diaminopimelate Epimerase, Chain A, domain 1"/>
    <property type="match status" value="2"/>
</dbReference>
<dbReference type="SUPFAM" id="SSF54506">
    <property type="entry name" value="Diaminopimelate epimerase-like"/>
    <property type="match status" value="1"/>
</dbReference>
<dbReference type="Pfam" id="PF02567">
    <property type="entry name" value="PhzC-PhzF"/>
    <property type="match status" value="1"/>
</dbReference>
<evidence type="ECO:0000313" key="2">
    <source>
        <dbReference type="Proteomes" id="UP000696573"/>
    </source>
</evidence>
<organism evidence="1 2">
    <name type="scientific">Clonostachys rhizophaga</name>
    <dbReference type="NCBI Taxonomy" id="160324"/>
    <lineage>
        <taxon>Eukaryota</taxon>
        <taxon>Fungi</taxon>
        <taxon>Dikarya</taxon>
        <taxon>Ascomycota</taxon>
        <taxon>Pezizomycotina</taxon>
        <taxon>Sordariomycetes</taxon>
        <taxon>Hypocreomycetidae</taxon>
        <taxon>Hypocreales</taxon>
        <taxon>Bionectriaceae</taxon>
        <taxon>Clonostachys</taxon>
    </lineage>
</organism>
<gene>
    <name evidence="1" type="ORF">CRHIZ90672A_00004768</name>
</gene>
<dbReference type="EMBL" id="CABFNQ020000768">
    <property type="protein sequence ID" value="CAH0042713.1"/>
    <property type="molecule type" value="Genomic_DNA"/>
</dbReference>
<proteinExistence type="predicted"/>
<keyword evidence="2" id="KW-1185">Reference proteome</keyword>
<sequence>MSQIIPIEAISPPLIVTGRGNGDTSPDGAIRREISYNAPKTTLIIKLEDSHKSGGSPLYDRNMPSARQLIEVITIMALEFAVLDVFTSEPFRGNPLAIVRVPPEVELSQAQKQAIAKEFNLSETVFLHQQTETDVQNGDARVDIFTPIAELPFAGHPTVGTSNYLLHHLKLETARTLVAKAGRLPFQAQGDGVLLSVPHNVHIHAQPFSDRDFGHYPVVSIVKGMNFILAQLPDLEALAKPTENLLGTSNTYTAKERLDEGWRDGIVNTYYFVDLGTQEDGTRNLRTRGLGSREDPATGSAASALSSYLTLSEGKGGPLTRSYHITQGVEMGRRGDIHVKVILEESRREIKEVFLGGEAVPTSEGKIQIPSL</sequence>
<protein>
    <submittedName>
        <fullName evidence="1">Uncharacterized protein</fullName>
    </submittedName>
</protein>
<dbReference type="PANTHER" id="PTHR13774">
    <property type="entry name" value="PHENAZINE BIOSYNTHESIS PROTEIN"/>
    <property type="match status" value="1"/>
</dbReference>
<dbReference type="GO" id="GO:0016853">
    <property type="term" value="F:isomerase activity"/>
    <property type="evidence" value="ECO:0007669"/>
    <property type="project" value="TreeGrafter"/>
</dbReference>
<name>A0A9N9YUN0_9HYPO</name>
<dbReference type="Proteomes" id="UP000696573">
    <property type="component" value="Unassembled WGS sequence"/>
</dbReference>
<reference evidence="1" key="1">
    <citation type="submission" date="2021-10" db="EMBL/GenBank/DDBJ databases">
        <authorList>
            <person name="Piombo E."/>
        </authorList>
    </citation>
    <scope>NUCLEOTIDE SEQUENCE</scope>
</reference>
<dbReference type="OrthoDB" id="75169at2759"/>
<evidence type="ECO:0000313" key="1">
    <source>
        <dbReference type="EMBL" id="CAH0042713.1"/>
    </source>
</evidence>
<accession>A0A9N9YUN0</accession>